<dbReference type="EMBL" id="CAFBMH010000055">
    <property type="protein sequence ID" value="CAB4912180.1"/>
    <property type="molecule type" value="Genomic_DNA"/>
</dbReference>
<gene>
    <name evidence="1" type="ORF">UFOPK2754_01372</name>
    <name evidence="2" type="ORF">UFOPK3139_02265</name>
    <name evidence="3" type="ORF">UFOPK3543_01580</name>
</gene>
<protein>
    <submittedName>
        <fullName evidence="1">Unannotated protein</fullName>
    </submittedName>
</protein>
<dbReference type="AlphaFoldDB" id="A0A6J6T939"/>
<dbReference type="EMBL" id="CAEZYR010000044">
    <property type="protein sequence ID" value="CAB4743882.1"/>
    <property type="molecule type" value="Genomic_DNA"/>
</dbReference>
<name>A0A6J6T939_9ZZZZ</name>
<evidence type="ECO:0000313" key="1">
    <source>
        <dbReference type="EMBL" id="CAB4743882.1"/>
    </source>
</evidence>
<organism evidence="1">
    <name type="scientific">freshwater metagenome</name>
    <dbReference type="NCBI Taxonomy" id="449393"/>
    <lineage>
        <taxon>unclassified sequences</taxon>
        <taxon>metagenomes</taxon>
        <taxon>ecological metagenomes</taxon>
    </lineage>
</organism>
<proteinExistence type="predicted"/>
<dbReference type="EMBL" id="CAFABA010000109">
    <property type="protein sequence ID" value="CAB4834991.1"/>
    <property type="molecule type" value="Genomic_DNA"/>
</dbReference>
<evidence type="ECO:0000313" key="2">
    <source>
        <dbReference type="EMBL" id="CAB4834991.1"/>
    </source>
</evidence>
<reference evidence="1" key="1">
    <citation type="submission" date="2020-05" db="EMBL/GenBank/DDBJ databases">
        <authorList>
            <person name="Chiriac C."/>
            <person name="Salcher M."/>
            <person name="Ghai R."/>
            <person name="Kavagutti S V."/>
        </authorList>
    </citation>
    <scope>NUCLEOTIDE SEQUENCE</scope>
</reference>
<evidence type="ECO:0000313" key="3">
    <source>
        <dbReference type="EMBL" id="CAB4912180.1"/>
    </source>
</evidence>
<sequence length="50" mass="5120">MNAATRRLVAFTALVVSGALPLAACESDENPTRDPGTPVTSAELTKLGCC</sequence>
<accession>A0A6J6T939</accession>